<evidence type="ECO:0000313" key="1">
    <source>
        <dbReference type="EMBL" id="KAJ5225142.1"/>
    </source>
</evidence>
<dbReference type="Proteomes" id="UP001150941">
    <property type="component" value="Unassembled WGS sequence"/>
</dbReference>
<reference evidence="1" key="2">
    <citation type="journal article" date="2023" name="IMA Fungus">
        <title>Comparative genomic study of the Penicillium genus elucidates a diverse pangenome and 15 lateral gene transfer events.</title>
        <authorList>
            <person name="Petersen C."/>
            <person name="Sorensen T."/>
            <person name="Nielsen M.R."/>
            <person name="Sondergaard T.E."/>
            <person name="Sorensen J.L."/>
            <person name="Fitzpatrick D.A."/>
            <person name="Frisvad J.C."/>
            <person name="Nielsen K.L."/>
        </authorList>
    </citation>
    <scope>NUCLEOTIDE SEQUENCE</scope>
    <source>
        <strain evidence="1">IBT 19713</strain>
    </source>
</reference>
<organism evidence="1 2">
    <name type="scientific">Penicillium chermesinum</name>
    <dbReference type="NCBI Taxonomy" id="63820"/>
    <lineage>
        <taxon>Eukaryota</taxon>
        <taxon>Fungi</taxon>
        <taxon>Dikarya</taxon>
        <taxon>Ascomycota</taxon>
        <taxon>Pezizomycotina</taxon>
        <taxon>Eurotiomycetes</taxon>
        <taxon>Eurotiomycetidae</taxon>
        <taxon>Eurotiales</taxon>
        <taxon>Aspergillaceae</taxon>
        <taxon>Penicillium</taxon>
    </lineage>
</organism>
<name>A0A9W9NS47_9EURO</name>
<protein>
    <submittedName>
        <fullName evidence="1">Uncharacterized protein</fullName>
    </submittedName>
</protein>
<reference evidence="1" key="1">
    <citation type="submission" date="2022-11" db="EMBL/GenBank/DDBJ databases">
        <authorList>
            <person name="Petersen C."/>
        </authorList>
    </citation>
    <scope>NUCLEOTIDE SEQUENCE</scope>
    <source>
        <strain evidence="1">IBT 19713</strain>
    </source>
</reference>
<keyword evidence="2" id="KW-1185">Reference proteome</keyword>
<comment type="caution">
    <text evidence="1">The sequence shown here is derived from an EMBL/GenBank/DDBJ whole genome shotgun (WGS) entry which is preliminary data.</text>
</comment>
<dbReference type="EMBL" id="JAPQKS010000005">
    <property type="protein sequence ID" value="KAJ5225142.1"/>
    <property type="molecule type" value="Genomic_DNA"/>
</dbReference>
<proteinExistence type="predicted"/>
<accession>A0A9W9NS47</accession>
<dbReference type="RefSeq" id="XP_058328553.1">
    <property type="nucleotide sequence ID" value="XM_058475663.1"/>
</dbReference>
<gene>
    <name evidence="1" type="ORF">N7468_006367</name>
</gene>
<dbReference type="AlphaFoldDB" id="A0A9W9NS47"/>
<dbReference type="GeneID" id="83202966"/>
<sequence length="200" mass="22118">MARSEDYDVAGYGSPPPPASSFLAAHLIPRLAQSHETHLIPRETFSQLRQELLGEKQSQTRVDDGITDLNKLVCIVLKAGLDVRRDGNSAPENDLEGQIQDCLDIIQASIEKAPQALWDISDPLILGEDFQVPLFVWVILRLIKLAVIWPSDNVQARIHRIFGTLVYFQSKQTRSSPAHGSISAFAHACISGLLSSLNRL</sequence>
<evidence type="ECO:0000313" key="2">
    <source>
        <dbReference type="Proteomes" id="UP001150941"/>
    </source>
</evidence>
<dbReference type="OrthoDB" id="4506490at2759"/>